<keyword evidence="3" id="KW-1185">Reference proteome</keyword>
<proteinExistence type="predicted"/>
<sequence length="115" mass="13243">MVKMAEQPKETDEETAMVNEECKSDDGRHPKELSNTSFLAEMNLLLVFLSSLSSPDQELLNYEQRKGQSTRDREAKACISRLRTKRQEISKVKLMGRPAPRFQTTVRDSSHGRRM</sequence>
<accession>A0A8T1RJS3</accession>
<feature type="compositionally biased region" description="Basic and acidic residues" evidence="1">
    <location>
        <begin position="20"/>
        <end position="32"/>
    </location>
</feature>
<organism evidence="2 3">
    <name type="scientific">Carya illinoinensis</name>
    <name type="common">Pecan</name>
    <dbReference type="NCBI Taxonomy" id="32201"/>
    <lineage>
        <taxon>Eukaryota</taxon>
        <taxon>Viridiplantae</taxon>
        <taxon>Streptophyta</taxon>
        <taxon>Embryophyta</taxon>
        <taxon>Tracheophyta</taxon>
        <taxon>Spermatophyta</taxon>
        <taxon>Magnoliopsida</taxon>
        <taxon>eudicotyledons</taxon>
        <taxon>Gunneridae</taxon>
        <taxon>Pentapetalae</taxon>
        <taxon>rosids</taxon>
        <taxon>fabids</taxon>
        <taxon>Fagales</taxon>
        <taxon>Juglandaceae</taxon>
        <taxon>Carya</taxon>
    </lineage>
</organism>
<gene>
    <name evidence="2" type="ORF">CIPAW_01G072800</name>
</gene>
<feature type="region of interest" description="Disordered" evidence="1">
    <location>
        <begin position="1"/>
        <end position="32"/>
    </location>
</feature>
<comment type="caution">
    <text evidence="2">The sequence shown here is derived from an EMBL/GenBank/DDBJ whole genome shotgun (WGS) entry which is preliminary data.</text>
</comment>
<evidence type="ECO:0000256" key="1">
    <source>
        <dbReference type="SAM" id="MobiDB-lite"/>
    </source>
</evidence>
<name>A0A8T1RJS3_CARIL</name>
<evidence type="ECO:0000313" key="2">
    <source>
        <dbReference type="EMBL" id="KAG6667034.1"/>
    </source>
</evidence>
<dbReference type="EMBL" id="CM031809">
    <property type="protein sequence ID" value="KAG6667034.1"/>
    <property type="molecule type" value="Genomic_DNA"/>
</dbReference>
<dbReference type="AlphaFoldDB" id="A0A8T1RJS3"/>
<feature type="region of interest" description="Disordered" evidence="1">
    <location>
        <begin position="96"/>
        <end position="115"/>
    </location>
</feature>
<protein>
    <submittedName>
        <fullName evidence="2">Uncharacterized protein</fullName>
    </submittedName>
</protein>
<reference evidence="2" key="1">
    <citation type="submission" date="2020-12" db="EMBL/GenBank/DDBJ databases">
        <title>WGS assembly of Carya illinoinensis cv. Pawnee.</title>
        <authorList>
            <person name="Platts A."/>
            <person name="Shu S."/>
            <person name="Wright S."/>
            <person name="Barry K."/>
            <person name="Edger P."/>
            <person name="Pires J.C."/>
            <person name="Schmutz J."/>
        </authorList>
    </citation>
    <scope>NUCLEOTIDE SEQUENCE</scope>
    <source>
        <tissue evidence="2">Leaf</tissue>
    </source>
</reference>
<dbReference type="OrthoDB" id="831823at2759"/>
<feature type="compositionally biased region" description="Basic and acidic residues" evidence="1">
    <location>
        <begin position="1"/>
        <end position="10"/>
    </location>
</feature>
<dbReference type="Proteomes" id="UP000811609">
    <property type="component" value="Chromosome 1"/>
</dbReference>
<evidence type="ECO:0000313" key="3">
    <source>
        <dbReference type="Proteomes" id="UP000811609"/>
    </source>
</evidence>